<comment type="caution">
    <text evidence="3">The sequence shown here is derived from an EMBL/GenBank/DDBJ whole genome shotgun (WGS) entry which is preliminary data.</text>
</comment>
<sequence>MRLLLPALMLAAAPATARDPILSLPVDCTLGDDCFILQYADADPGRGAADYTCGPMSYDGHKGTDFAVPSFAAMAEGVDVIAAAPGVVRGQRDGMPDTGADDTPAELLTGRECGNGVVIDHGGGWETQYCHMKQGSITVEAGQRVPMGKVLGQIGFSGRTQYPHLHLAVREDGRVVDPFNTDELAVCGEDDGPEDDLWSDSPPYRGGGLVAVGVSPGVPEYDAIKAGREGVESLPPDAAALVAWGFAFGGQAGDALQITIKRPDGSTMVDGRQAVDRQQVLFFRAAGRRQPDGGWSPGEYDISVSHWRGDTLLDQRDTTVTVRE</sequence>
<dbReference type="EMBL" id="WTUX01000010">
    <property type="protein sequence ID" value="MZR12461.1"/>
    <property type="molecule type" value="Genomic_DNA"/>
</dbReference>
<dbReference type="Proteomes" id="UP000467322">
    <property type="component" value="Unassembled WGS sequence"/>
</dbReference>
<feature type="chain" id="PRO_5032859774" evidence="1">
    <location>
        <begin position="18"/>
        <end position="324"/>
    </location>
</feature>
<dbReference type="Gene3D" id="2.70.70.10">
    <property type="entry name" value="Glucose Permease (Domain IIA)"/>
    <property type="match status" value="1"/>
</dbReference>
<dbReference type="InterPro" id="IPR011055">
    <property type="entry name" value="Dup_hybrid_motif"/>
</dbReference>
<dbReference type="InterPro" id="IPR050570">
    <property type="entry name" value="Cell_wall_metabolism_enzyme"/>
</dbReference>
<feature type="signal peptide" evidence="1">
    <location>
        <begin position="1"/>
        <end position="17"/>
    </location>
</feature>
<accession>A0A845M869</accession>
<dbReference type="SUPFAM" id="SSF51261">
    <property type="entry name" value="Duplicated hybrid motif"/>
    <property type="match status" value="1"/>
</dbReference>
<evidence type="ECO:0000313" key="4">
    <source>
        <dbReference type="Proteomes" id="UP000467322"/>
    </source>
</evidence>
<dbReference type="AlphaFoldDB" id="A0A845M869"/>
<evidence type="ECO:0000256" key="1">
    <source>
        <dbReference type="SAM" id="SignalP"/>
    </source>
</evidence>
<proteinExistence type="predicted"/>
<dbReference type="InterPro" id="IPR016047">
    <property type="entry name" value="M23ase_b-sheet_dom"/>
</dbReference>
<keyword evidence="1" id="KW-0732">Signal</keyword>
<dbReference type="PANTHER" id="PTHR21666">
    <property type="entry name" value="PEPTIDASE-RELATED"/>
    <property type="match status" value="1"/>
</dbReference>
<gene>
    <name evidence="3" type="ORF">GQE99_05455</name>
</gene>
<feature type="domain" description="M23ase beta-sheet core" evidence="2">
    <location>
        <begin position="60"/>
        <end position="178"/>
    </location>
</feature>
<dbReference type="GO" id="GO:0004222">
    <property type="term" value="F:metalloendopeptidase activity"/>
    <property type="evidence" value="ECO:0007669"/>
    <property type="project" value="TreeGrafter"/>
</dbReference>
<name>A0A845M869_9RHOB</name>
<dbReference type="PANTHER" id="PTHR21666:SF270">
    <property type="entry name" value="MUREIN HYDROLASE ACTIVATOR ENVC"/>
    <property type="match status" value="1"/>
</dbReference>
<reference evidence="3 4" key="1">
    <citation type="submission" date="2019-12" db="EMBL/GenBank/DDBJ databases">
        <title>Maritimibacter sp. nov. sp. isolated from sea sand.</title>
        <authorList>
            <person name="Kim J."/>
            <person name="Jeong S.E."/>
            <person name="Jung H.S."/>
            <person name="Jeon C.O."/>
        </authorList>
    </citation>
    <scope>NUCLEOTIDE SEQUENCE [LARGE SCALE GENOMIC DNA]</scope>
    <source>
        <strain evidence="3 4">DP07</strain>
    </source>
</reference>
<keyword evidence="4" id="KW-1185">Reference proteome</keyword>
<dbReference type="Pfam" id="PF01551">
    <property type="entry name" value="Peptidase_M23"/>
    <property type="match status" value="1"/>
</dbReference>
<evidence type="ECO:0000313" key="3">
    <source>
        <dbReference type="EMBL" id="MZR12461.1"/>
    </source>
</evidence>
<dbReference type="RefSeq" id="WP_161350581.1">
    <property type="nucleotide sequence ID" value="NZ_WTUX01000010.1"/>
</dbReference>
<dbReference type="CDD" id="cd12797">
    <property type="entry name" value="M23_peptidase"/>
    <property type="match status" value="1"/>
</dbReference>
<evidence type="ECO:0000259" key="2">
    <source>
        <dbReference type="Pfam" id="PF01551"/>
    </source>
</evidence>
<organism evidence="3 4">
    <name type="scientific">Maritimibacter harenae</name>
    <dbReference type="NCBI Taxonomy" id="2606218"/>
    <lineage>
        <taxon>Bacteria</taxon>
        <taxon>Pseudomonadati</taxon>
        <taxon>Pseudomonadota</taxon>
        <taxon>Alphaproteobacteria</taxon>
        <taxon>Rhodobacterales</taxon>
        <taxon>Roseobacteraceae</taxon>
        <taxon>Maritimibacter</taxon>
    </lineage>
</organism>
<protein>
    <submittedName>
        <fullName evidence="3">Peptidoglycan DD-metalloendopeptidase family protein</fullName>
    </submittedName>
</protein>